<keyword evidence="3 6" id="KW-0964">Secreted</keyword>
<dbReference type="InterPro" id="IPR007117">
    <property type="entry name" value="Expansin_CBD"/>
</dbReference>
<protein>
    <recommendedName>
        <fullName evidence="6">Expansin</fullName>
    </recommendedName>
</protein>
<dbReference type="PRINTS" id="PR01225">
    <property type="entry name" value="EXPANSNFAMLY"/>
</dbReference>
<dbReference type="InterPro" id="IPR002963">
    <property type="entry name" value="Expansin"/>
</dbReference>
<evidence type="ECO:0000256" key="2">
    <source>
        <dbReference type="ARBA" id="ARBA00022512"/>
    </source>
</evidence>
<feature type="domain" description="Expansin-like CBD" evidence="9">
    <location>
        <begin position="236"/>
        <end position="314"/>
    </location>
</feature>
<dbReference type="EMBL" id="ABEU02000011">
    <property type="status" value="NOT_ANNOTATED_CDS"/>
    <property type="molecule type" value="Genomic_DNA"/>
</dbReference>
<dbReference type="InterPro" id="IPR036749">
    <property type="entry name" value="Expansin_CBD_sf"/>
</dbReference>
<dbReference type="PROSITE" id="PS50843">
    <property type="entry name" value="EXPANSIN_CBD"/>
    <property type="match status" value="1"/>
</dbReference>
<dbReference type="InterPro" id="IPR007112">
    <property type="entry name" value="Expansin/allergen_DPBB_dom"/>
</dbReference>
<dbReference type="InterPro" id="IPR007118">
    <property type="entry name" value="Expan_Lol_pI"/>
</dbReference>
<feature type="domain" description="Expansin-like EG45" evidence="8">
    <location>
        <begin position="108"/>
        <end position="226"/>
    </location>
</feature>
<dbReference type="CDD" id="cd22274">
    <property type="entry name" value="DPBB_EXPA_N"/>
    <property type="match status" value="1"/>
</dbReference>
<dbReference type="Gramene" id="Pp3c11_12000V3.2">
    <property type="protein sequence ID" value="Pp3c11_12000V3.2"/>
    <property type="gene ID" value="Pp3c11_12000"/>
</dbReference>
<dbReference type="EnsemblPlants" id="Pp3c11_12000V3.2">
    <property type="protein sequence ID" value="Pp3c11_12000V3.2"/>
    <property type="gene ID" value="Pp3c11_12000"/>
</dbReference>
<dbReference type="AlphaFoldDB" id="A0A7I4A5J0"/>
<keyword evidence="5 7" id="KW-0472">Membrane</keyword>
<comment type="subcellular location">
    <subcellularLocation>
        <location evidence="6">Secreted</location>
        <location evidence="6">Cell wall</location>
    </subcellularLocation>
    <subcellularLocation>
        <location evidence="6">Membrane</location>
        <topology evidence="6">Peripheral membrane protein</topology>
    </subcellularLocation>
</comment>
<proteinExistence type="inferred from homology"/>
<keyword evidence="7" id="KW-0812">Transmembrane</keyword>
<comment type="similarity">
    <text evidence="1 6">Belongs to the expansin family. Expansin A subfamily.</text>
</comment>
<reference evidence="10" key="3">
    <citation type="submission" date="2020-12" db="UniProtKB">
        <authorList>
            <consortium name="EnsemblPlants"/>
        </authorList>
    </citation>
    <scope>IDENTIFICATION</scope>
</reference>
<dbReference type="InterPro" id="IPR036908">
    <property type="entry name" value="RlpA-like_sf"/>
</dbReference>
<dbReference type="InterPro" id="IPR009009">
    <property type="entry name" value="RlpA-like_DPBB"/>
</dbReference>
<dbReference type="PRINTS" id="PR01226">
    <property type="entry name" value="EXPANSIN"/>
</dbReference>
<dbReference type="SMART" id="SM00837">
    <property type="entry name" value="DPBB_1"/>
    <property type="match status" value="1"/>
</dbReference>
<keyword evidence="4" id="KW-0732">Signal</keyword>
<feature type="transmembrane region" description="Helical" evidence="7">
    <location>
        <begin position="67"/>
        <end position="85"/>
    </location>
</feature>
<dbReference type="Proteomes" id="UP000006727">
    <property type="component" value="Chromosome 11"/>
</dbReference>
<dbReference type="Gene3D" id="2.40.40.10">
    <property type="entry name" value="RlpA-like domain"/>
    <property type="match status" value="1"/>
</dbReference>
<dbReference type="GO" id="GO:0016020">
    <property type="term" value="C:membrane"/>
    <property type="evidence" value="ECO:0007669"/>
    <property type="project" value="UniProtKB-SubCell"/>
</dbReference>
<dbReference type="PANTHER" id="PTHR31867">
    <property type="entry name" value="EXPANSIN-A15"/>
    <property type="match status" value="1"/>
</dbReference>
<sequence>GGTSSTHQCSSAILSTGGESLHRGPDSCHEGGILRGCVEYWPWPDLQSLTWLFLDIMKMDARSGMKLAVVLLVHLALCASPVFGAPPGGWINGRITYYGSPNGGGTQGGACGYQNTVSLGYGFMTAALSTTLFKGGAACGACYQLQCAPVSETPSGLLKRNWCWQVGRSILVTATNLCPPGSSGGWCNPPQHHFDLPMPAFLALARREGGVVPVYYRKVNCARKGGIRFTVGGNPWFLMILIHNVGGAGDVVAVKVKCPTSGWYDMYRNWGALWTVQKKMNGPLSFAITTSDGRTVTTYNAVGNGWKFGQTWEGAQYR</sequence>
<keyword evidence="2 6" id="KW-0134">Cell wall</keyword>
<dbReference type="Pfam" id="PF01357">
    <property type="entry name" value="Expansin_C"/>
    <property type="match status" value="1"/>
</dbReference>
<keyword evidence="7" id="KW-1133">Transmembrane helix</keyword>
<gene>
    <name evidence="10" type="primary">LOC112288396</name>
</gene>
<evidence type="ECO:0000313" key="11">
    <source>
        <dbReference type="Proteomes" id="UP000006727"/>
    </source>
</evidence>
<comment type="function">
    <text evidence="6">Causes loosening and extension of plant cell walls by disrupting non-covalent bonding between cellulose microfibrils and matrix glucans. No enzymatic activity has been found.</text>
</comment>
<evidence type="ECO:0000256" key="4">
    <source>
        <dbReference type="ARBA" id="ARBA00022729"/>
    </source>
</evidence>
<dbReference type="GO" id="GO:0005576">
    <property type="term" value="C:extracellular region"/>
    <property type="evidence" value="ECO:0007669"/>
    <property type="project" value="InterPro"/>
</dbReference>
<evidence type="ECO:0000256" key="5">
    <source>
        <dbReference type="ARBA" id="ARBA00023136"/>
    </source>
</evidence>
<evidence type="ECO:0000256" key="6">
    <source>
        <dbReference type="RuleBase" id="RU365023"/>
    </source>
</evidence>
<evidence type="ECO:0000256" key="7">
    <source>
        <dbReference type="SAM" id="Phobius"/>
    </source>
</evidence>
<dbReference type="Pfam" id="PF03330">
    <property type="entry name" value="DPBB_1"/>
    <property type="match status" value="1"/>
</dbReference>
<evidence type="ECO:0000256" key="3">
    <source>
        <dbReference type="ARBA" id="ARBA00022525"/>
    </source>
</evidence>
<dbReference type="SUPFAM" id="SSF50685">
    <property type="entry name" value="Barwin-like endoglucanases"/>
    <property type="match status" value="1"/>
</dbReference>
<evidence type="ECO:0000259" key="8">
    <source>
        <dbReference type="PROSITE" id="PS50842"/>
    </source>
</evidence>
<name>A0A7I4A5J0_PHYPA</name>
<dbReference type="InParanoid" id="A0A7I4A5J0"/>
<evidence type="ECO:0000259" key="9">
    <source>
        <dbReference type="PROSITE" id="PS50843"/>
    </source>
</evidence>
<organism evidence="10 11">
    <name type="scientific">Physcomitrium patens</name>
    <name type="common">Spreading-leaved earth moss</name>
    <name type="synonym">Physcomitrella patens</name>
    <dbReference type="NCBI Taxonomy" id="3218"/>
    <lineage>
        <taxon>Eukaryota</taxon>
        <taxon>Viridiplantae</taxon>
        <taxon>Streptophyta</taxon>
        <taxon>Embryophyta</taxon>
        <taxon>Bryophyta</taxon>
        <taxon>Bryophytina</taxon>
        <taxon>Bryopsida</taxon>
        <taxon>Funariidae</taxon>
        <taxon>Funariales</taxon>
        <taxon>Funariaceae</taxon>
        <taxon>Physcomitrium</taxon>
    </lineage>
</organism>
<evidence type="ECO:0000313" key="10">
    <source>
        <dbReference type="EnsemblPlants" id="Pp3c11_12000V3.2"/>
    </source>
</evidence>
<dbReference type="Gene3D" id="2.60.40.760">
    <property type="entry name" value="Expansin, cellulose-binding-like domain"/>
    <property type="match status" value="1"/>
</dbReference>
<keyword evidence="11" id="KW-1185">Reference proteome</keyword>
<dbReference type="GO" id="GO:0009664">
    <property type="term" value="P:plant-type cell wall organization"/>
    <property type="evidence" value="ECO:0007669"/>
    <property type="project" value="InterPro"/>
</dbReference>
<evidence type="ECO:0000256" key="1">
    <source>
        <dbReference type="ARBA" id="ARBA00005392"/>
    </source>
</evidence>
<dbReference type="PROSITE" id="PS50842">
    <property type="entry name" value="EXPANSIN_EG45"/>
    <property type="match status" value="1"/>
</dbReference>
<reference evidence="10 11" key="1">
    <citation type="journal article" date="2008" name="Science">
        <title>The Physcomitrella genome reveals evolutionary insights into the conquest of land by plants.</title>
        <authorList>
            <person name="Rensing S."/>
            <person name="Lang D."/>
            <person name="Zimmer A."/>
            <person name="Terry A."/>
            <person name="Salamov A."/>
            <person name="Shapiro H."/>
            <person name="Nishiyama T."/>
            <person name="Perroud P.-F."/>
            <person name="Lindquist E."/>
            <person name="Kamisugi Y."/>
            <person name="Tanahashi T."/>
            <person name="Sakakibara K."/>
            <person name="Fujita T."/>
            <person name="Oishi K."/>
            <person name="Shin-I T."/>
            <person name="Kuroki Y."/>
            <person name="Toyoda A."/>
            <person name="Suzuki Y."/>
            <person name="Hashimoto A."/>
            <person name="Yamaguchi K."/>
            <person name="Sugano A."/>
            <person name="Kohara Y."/>
            <person name="Fujiyama A."/>
            <person name="Anterola A."/>
            <person name="Aoki S."/>
            <person name="Ashton N."/>
            <person name="Barbazuk W.B."/>
            <person name="Barker E."/>
            <person name="Bennetzen J."/>
            <person name="Bezanilla M."/>
            <person name="Blankenship R."/>
            <person name="Cho S.H."/>
            <person name="Dutcher S."/>
            <person name="Estelle M."/>
            <person name="Fawcett J.A."/>
            <person name="Gundlach H."/>
            <person name="Hanada K."/>
            <person name="Heyl A."/>
            <person name="Hicks K.A."/>
            <person name="Hugh J."/>
            <person name="Lohr M."/>
            <person name="Mayer K."/>
            <person name="Melkozernov A."/>
            <person name="Murata T."/>
            <person name="Nelson D."/>
            <person name="Pils B."/>
            <person name="Prigge M."/>
            <person name="Reiss B."/>
            <person name="Renner T."/>
            <person name="Rombauts S."/>
            <person name="Rushton P."/>
            <person name="Sanderfoot A."/>
            <person name="Schween G."/>
            <person name="Shiu S.-H."/>
            <person name="Stueber K."/>
            <person name="Theodoulou F.L."/>
            <person name="Tu H."/>
            <person name="Van de Peer Y."/>
            <person name="Verrier P.J."/>
            <person name="Waters E."/>
            <person name="Wood A."/>
            <person name="Yang L."/>
            <person name="Cove D."/>
            <person name="Cuming A."/>
            <person name="Hasebe M."/>
            <person name="Lucas S."/>
            <person name="Mishler D.B."/>
            <person name="Reski R."/>
            <person name="Grigoriev I."/>
            <person name="Quatrano R.S."/>
            <person name="Boore J.L."/>
        </authorList>
    </citation>
    <scope>NUCLEOTIDE SEQUENCE [LARGE SCALE GENOMIC DNA]</scope>
    <source>
        <strain evidence="10 11">cv. Gransden 2004</strain>
    </source>
</reference>
<accession>A0A7I4A5J0</accession>
<reference evidence="10 11" key="2">
    <citation type="journal article" date="2018" name="Plant J.">
        <title>The Physcomitrella patens chromosome-scale assembly reveals moss genome structure and evolution.</title>
        <authorList>
            <person name="Lang D."/>
            <person name="Ullrich K.K."/>
            <person name="Murat F."/>
            <person name="Fuchs J."/>
            <person name="Jenkins J."/>
            <person name="Haas F.B."/>
            <person name="Piednoel M."/>
            <person name="Gundlach H."/>
            <person name="Van Bel M."/>
            <person name="Meyberg R."/>
            <person name="Vives C."/>
            <person name="Morata J."/>
            <person name="Symeonidi A."/>
            <person name="Hiss M."/>
            <person name="Muchero W."/>
            <person name="Kamisugi Y."/>
            <person name="Saleh O."/>
            <person name="Blanc G."/>
            <person name="Decker E.L."/>
            <person name="van Gessel N."/>
            <person name="Grimwood J."/>
            <person name="Hayes R.D."/>
            <person name="Graham S.W."/>
            <person name="Gunter L.E."/>
            <person name="McDaniel S.F."/>
            <person name="Hoernstein S.N.W."/>
            <person name="Larsson A."/>
            <person name="Li F.W."/>
            <person name="Perroud P.F."/>
            <person name="Phillips J."/>
            <person name="Ranjan P."/>
            <person name="Rokshar D.S."/>
            <person name="Rothfels C.J."/>
            <person name="Schneider L."/>
            <person name="Shu S."/>
            <person name="Stevenson D.W."/>
            <person name="Thummler F."/>
            <person name="Tillich M."/>
            <person name="Villarreal Aguilar J.C."/>
            <person name="Widiez T."/>
            <person name="Wong G.K."/>
            <person name="Wymore A."/>
            <person name="Zhang Y."/>
            <person name="Zimmer A.D."/>
            <person name="Quatrano R.S."/>
            <person name="Mayer K.F.X."/>
            <person name="Goodstein D."/>
            <person name="Casacuberta J.M."/>
            <person name="Vandepoele K."/>
            <person name="Reski R."/>
            <person name="Cuming A.C."/>
            <person name="Tuskan G.A."/>
            <person name="Maumus F."/>
            <person name="Salse J."/>
            <person name="Schmutz J."/>
            <person name="Rensing S.A."/>
        </authorList>
    </citation>
    <scope>NUCLEOTIDE SEQUENCE [LARGE SCALE GENOMIC DNA]</scope>
    <source>
        <strain evidence="10 11">cv. Gransden 2004</strain>
    </source>
</reference>
<keyword evidence="6" id="KW-0961">Cell wall biogenesis/degradation</keyword>
<dbReference type="SUPFAM" id="SSF49590">
    <property type="entry name" value="PHL pollen allergen"/>
    <property type="match status" value="1"/>
</dbReference>